<keyword evidence="2 5" id="KW-0808">Transferase</keyword>
<evidence type="ECO:0000256" key="3">
    <source>
        <dbReference type="ARBA" id="ARBA00022741"/>
    </source>
</evidence>
<accession>A0ABS4SL48</accession>
<comment type="function">
    <text evidence="5">Involved in the formation of 2-(5''-phosphoribosyl)-3'-dephosphocoenzyme-A, the prosthetic group of the acyl-carrier protein of the malonate decarboxylase.</text>
</comment>
<evidence type="ECO:0000256" key="4">
    <source>
        <dbReference type="ARBA" id="ARBA00022840"/>
    </source>
</evidence>
<keyword evidence="6" id="KW-0328">Glycosyltransferase</keyword>
<dbReference type="PANTHER" id="PTHR30201">
    <property type="entry name" value="TRIPHOSPHORIBOSYL-DEPHOSPHO-COA SYNTHASE"/>
    <property type="match status" value="1"/>
</dbReference>
<keyword evidence="4 5" id="KW-0067">ATP-binding</keyword>
<dbReference type="Proteomes" id="UP000781958">
    <property type="component" value="Unassembled WGS sequence"/>
</dbReference>
<gene>
    <name evidence="5" type="primary">mdcB</name>
    <name evidence="6" type="ORF">J2851_003074</name>
</gene>
<comment type="similarity">
    <text evidence="5">Belongs to the CitG/MdcB family.</text>
</comment>
<keyword evidence="7" id="KW-1185">Reference proteome</keyword>
<sequence length="293" mass="30764">MVRKAERPAPQTPVVIAEWLGGLASAALTAELETWPKPGLVSHIDTGSHDDMDHATFQRSAAALRPYFGRLAQAGGEGADMDRLRRIGREAEAAMLDATGGVNTHRGAIFGVGLLCAAAGAAWAEWRPVQGVRPRLHAGTLTDIVRQRWGEAIVSGPIPLHSHGSGALRRFGAGGARMEAAAGFPHARRVGLPALRLGRALAGGEEAARVQAFFSLLAVVEDTNLLHRGGAAGLQDAREAARRFLADGGIGQSDWVVQAAAVHRDFVRRRLSPGGCADLLAATVFLDLVEGGP</sequence>
<dbReference type="HAMAP" id="MF_01883">
    <property type="entry name" value="MdcB"/>
    <property type="match status" value="1"/>
</dbReference>
<evidence type="ECO:0000256" key="5">
    <source>
        <dbReference type="HAMAP-Rule" id="MF_01883"/>
    </source>
</evidence>
<protein>
    <recommendedName>
        <fullName evidence="5">Probable 2-(5''-triphosphoribosyl)-3'-dephosphocoenzyme-A synthase</fullName>
        <shortName evidence="5">2-(5''-triphosphoribosyl)-3'-dephospho-CoA synthase</shortName>
        <ecNumber evidence="5">2.4.2.52</ecNumber>
    </recommendedName>
</protein>
<dbReference type="Gene3D" id="1.10.4200.10">
    <property type="entry name" value="Triphosphoribosyl-dephospho-CoA protein"/>
    <property type="match status" value="2"/>
</dbReference>
<dbReference type="EMBL" id="JAGINP010000010">
    <property type="protein sequence ID" value="MBP2293291.1"/>
    <property type="molecule type" value="Genomic_DNA"/>
</dbReference>
<name>A0ABS4SL48_9PROT</name>
<dbReference type="PANTHER" id="PTHR30201:SF2">
    <property type="entry name" value="2-(5''-TRIPHOSPHORIBOSYL)-3'-DEPHOSPHOCOENZYME-A SYNTHASE"/>
    <property type="match status" value="1"/>
</dbReference>
<evidence type="ECO:0000313" key="6">
    <source>
        <dbReference type="EMBL" id="MBP2293291.1"/>
    </source>
</evidence>
<comment type="catalytic activity">
    <reaction evidence="1 5">
        <text>3'-dephospho-CoA + ATP = 2'-(5''-triphospho-alpha-D-ribosyl)-3'-dephospho-CoA + adenine</text>
        <dbReference type="Rhea" id="RHEA:15117"/>
        <dbReference type="ChEBI" id="CHEBI:16708"/>
        <dbReference type="ChEBI" id="CHEBI:30616"/>
        <dbReference type="ChEBI" id="CHEBI:57328"/>
        <dbReference type="ChEBI" id="CHEBI:61378"/>
        <dbReference type="EC" id="2.4.2.52"/>
    </reaction>
</comment>
<dbReference type="EC" id="2.4.2.52" evidence="5"/>
<dbReference type="Pfam" id="PF01874">
    <property type="entry name" value="CitG"/>
    <property type="match status" value="1"/>
</dbReference>
<evidence type="ECO:0000256" key="1">
    <source>
        <dbReference type="ARBA" id="ARBA00001210"/>
    </source>
</evidence>
<dbReference type="GO" id="GO:0046917">
    <property type="term" value="F:triphosphoribosyl-dephospho-CoA synthase activity"/>
    <property type="evidence" value="ECO:0007669"/>
    <property type="project" value="UniProtKB-EC"/>
</dbReference>
<dbReference type="NCBIfam" id="TIGR03132">
    <property type="entry name" value="malonate_mdcB"/>
    <property type="match status" value="1"/>
</dbReference>
<dbReference type="RefSeq" id="WP_343206576.1">
    <property type="nucleotide sequence ID" value="NZ_JAGINP010000010.1"/>
</dbReference>
<comment type="caution">
    <text evidence="6">The sequence shown here is derived from an EMBL/GenBank/DDBJ whole genome shotgun (WGS) entry which is preliminary data.</text>
</comment>
<evidence type="ECO:0000256" key="2">
    <source>
        <dbReference type="ARBA" id="ARBA00022679"/>
    </source>
</evidence>
<evidence type="ECO:0000313" key="7">
    <source>
        <dbReference type="Proteomes" id="UP000781958"/>
    </source>
</evidence>
<organism evidence="6 7">
    <name type="scientific">Azospirillum rugosum</name>
    <dbReference type="NCBI Taxonomy" id="416170"/>
    <lineage>
        <taxon>Bacteria</taxon>
        <taxon>Pseudomonadati</taxon>
        <taxon>Pseudomonadota</taxon>
        <taxon>Alphaproteobacteria</taxon>
        <taxon>Rhodospirillales</taxon>
        <taxon>Azospirillaceae</taxon>
        <taxon>Azospirillum</taxon>
    </lineage>
</organism>
<proteinExistence type="inferred from homology"/>
<dbReference type="InterPro" id="IPR002736">
    <property type="entry name" value="CitG"/>
</dbReference>
<dbReference type="GO" id="GO:0016757">
    <property type="term" value="F:glycosyltransferase activity"/>
    <property type="evidence" value="ECO:0007669"/>
    <property type="project" value="UniProtKB-KW"/>
</dbReference>
<dbReference type="InterPro" id="IPR017555">
    <property type="entry name" value="TriPribosyl-deP-CoA_syn"/>
</dbReference>
<keyword evidence="3 5" id="KW-0547">Nucleotide-binding</keyword>
<reference evidence="6 7" key="1">
    <citation type="submission" date="2021-03" db="EMBL/GenBank/DDBJ databases">
        <title>Genomic Encyclopedia of Type Strains, Phase III (KMG-III): the genomes of soil and plant-associated and newly described type strains.</title>
        <authorList>
            <person name="Whitman W."/>
        </authorList>
    </citation>
    <scope>NUCLEOTIDE SEQUENCE [LARGE SCALE GENOMIC DNA]</scope>
    <source>
        <strain evidence="6 7">IMMIB AFH-6</strain>
    </source>
</reference>